<feature type="non-terminal residue" evidence="6">
    <location>
        <position position="175"/>
    </location>
</feature>
<comment type="subcellular location">
    <subcellularLocation>
        <location evidence="1">Membrane</location>
        <topology evidence="1">Multi-pass membrane protein</topology>
    </subcellularLocation>
</comment>
<proteinExistence type="predicted"/>
<dbReference type="Proteomes" id="UP000044602">
    <property type="component" value="Unassembled WGS sequence"/>
</dbReference>
<evidence type="ECO:0008006" key="8">
    <source>
        <dbReference type="Google" id="ProtNLM"/>
    </source>
</evidence>
<evidence type="ECO:0000256" key="3">
    <source>
        <dbReference type="ARBA" id="ARBA00022989"/>
    </source>
</evidence>
<feature type="transmembrane region" description="Helical" evidence="5">
    <location>
        <begin position="49"/>
        <end position="74"/>
    </location>
</feature>
<dbReference type="GO" id="GO:0016020">
    <property type="term" value="C:membrane"/>
    <property type="evidence" value="ECO:0007669"/>
    <property type="project" value="UniProtKB-SubCell"/>
</dbReference>
<protein>
    <recommendedName>
        <fullName evidence="8">Major facilitator superfamily (MFS) profile domain-containing protein</fullName>
    </recommendedName>
</protein>
<feature type="transmembrane region" description="Helical" evidence="5">
    <location>
        <begin position="114"/>
        <end position="135"/>
    </location>
</feature>
<dbReference type="InterPro" id="IPR036259">
    <property type="entry name" value="MFS_trans_sf"/>
</dbReference>
<keyword evidence="7" id="KW-1185">Reference proteome</keyword>
<evidence type="ECO:0000313" key="6">
    <source>
        <dbReference type="EMBL" id="CRK31937.1"/>
    </source>
</evidence>
<dbReference type="Pfam" id="PF00083">
    <property type="entry name" value="Sugar_tr"/>
    <property type="match status" value="1"/>
</dbReference>
<keyword evidence="2 5" id="KW-0812">Transmembrane</keyword>
<dbReference type="InterPro" id="IPR050360">
    <property type="entry name" value="MFS_Sugar_Transporters"/>
</dbReference>
<evidence type="ECO:0000313" key="7">
    <source>
        <dbReference type="Proteomes" id="UP000044602"/>
    </source>
</evidence>
<dbReference type="PANTHER" id="PTHR48022:SF79">
    <property type="entry name" value="LACTOSE PERMEASE, PUTATIVE (AFU_ORTHOLOGUE AFUA_6G01860)-RELATED"/>
    <property type="match status" value="1"/>
</dbReference>
<dbReference type="InterPro" id="IPR005828">
    <property type="entry name" value="MFS_sugar_transport-like"/>
</dbReference>
<dbReference type="AlphaFoldDB" id="A0A0G4MCB7"/>
<dbReference type="Gene3D" id="1.20.1250.20">
    <property type="entry name" value="MFS general substrate transporter like domains"/>
    <property type="match status" value="1"/>
</dbReference>
<organism evidence="6 7">
    <name type="scientific">Verticillium longisporum</name>
    <name type="common">Verticillium dahliae var. longisporum</name>
    <dbReference type="NCBI Taxonomy" id="100787"/>
    <lineage>
        <taxon>Eukaryota</taxon>
        <taxon>Fungi</taxon>
        <taxon>Dikarya</taxon>
        <taxon>Ascomycota</taxon>
        <taxon>Pezizomycotina</taxon>
        <taxon>Sordariomycetes</taxon>
        <taxon>Hypocreomycetidae</taxon>
        <taxon>Glomerellales</taxon>
        <taxon>Plectosphaerellaceae</taxon>
        <taxon>Verticillium</taxon>
    </lineage>
</organism>
<gene>
    <name evidence="6" type="ORF">BN1708_018881</name>
</gene>
<evidence type="ECO:0000256" key="2">
    <source>
        <dbReference type="ARBA" id="ARBA00022692"/>
    </source>
</evidence>
<evidence type="ECO:0000256" key="5">
    <source>
        <dbReference type="SAM" id="Phobius"/>
    </source>
</evidence>
<dbReference type="SUPFAM" id="SSF103473">
    <property type="entry name" value="MFS general substrate transporter"/>
    <property type="match status" value="1"/>
</dbReference>
<accession>A0A0G4MCB7</accession>
<keyword evidence="4 5" id="KW-0472">Membrane</keyword>
<name>A0A0G4MCB7_VERLO</name>
<feature type="transmembrane region" description="Helical" evidence="5">
    <location>
        <begin position="86"/>
        <end position="107"/>
    </location>
</feature>
<keyword evidence="3 5" id="KW-1133">Transmembrane helix</keyword>
<evidence type="ECO:0000256" key="1">
    <source>
        <dbReference type="ARBA" id="ARBA00004141"/>
    </source>
</evidence>
<dbReference type="GO" id="GO:0005351">
    <property type="term" value="F:carbohydrate:proton symporter activity"/>
    <property type="evidence" value="ECO:0007669"/>
    <property type="project" value="TreeGrafter"/>
</dbReference>
<evidence type="ECO:0000256" key="4">
    <source>
        <dbReference type="ARBA" id="ARBA00023136"/>
    </source>
</evidence>
<dbReference type="PANTHER" id="PTHR48022">
    <property type="entry name" value="PLASTIDIC GLUCOSE TRANSPORTER 4"/>
    <property type="match status" value="1"/>
</dbReference>
<feature type="transmembrane region" description="Helical" evidence="5">
    <location>
        <begin position="147"/>
        <end position="172"/>
    </location>
</feature>
<sequence>MTTSGDPNSSFVDLMMYQMDESIETSAVGFRAVWDFRVFFTKGAGYRTFILLVYSIFQSWNGGGIIGLYLSPALDTIKINTQQTQLLINLGMVATYFVFTLFGAYIIDIFRRRTLIFAGLISIVIAQTCVTITSWQFEEQDHPRHLAYLVLFWMFSFQVCSASFIATMHNLYPVE</sequence>
<reference evidence="6 7" key="1">
    <citation type="submission" date="2015-05" db="EMBL/GenBank/DDBJ databases">
        <authorList>
            <person name="Wang D.B."/>
            <person name="Wang M."/>
        </authorList>
    </citation>
    <scope>NUCLEOTIDE SEQUENCE [LARGE SCALE GENOMIC DNA]</scope>
    <source>
        <strain evidence="6">VL1</strain>
    </source>
</reference>
<dbReference type="EMBL" id="CVQH01021952">
    <property type="protein sequence ID" value="CRK31937.1"/>
    <property type="molecule type" value="Genomic_DNA"/>
</dbReference>